<reference evidence="1" key="1">
    <citation type="submission" date="2021-01" db="EMBL/GenBank/DDBJ databases">
        <authorList>
            <consortium name="Genoscope - CEA"/>
            <person name="William W."/>
        </authorList>
    </citation>
    <scope>NUCLEOTIDE SEQUENCE</scope>
</reference>
<keyword evidence="2" id="KW-1185">Reference proteome</keyword>
<dbReference type="AlphaFoldDB" id="A0A8S1Q804"/>
<organism evidence="1 2">
    <name type="scientific">Paramecium primaurelia</name>
    <dbReference type="NCBI Taxonomy" id="5886"/>
    <lineage>
        <taxon>Eukaryota</taxon>
        <taxon>Sar</taxon>
        <taxon>Alveolata</taxon>
        <taxon>Ciliophora</taxon>
        <taxon>Intramacronucleata</taxon>
        <taxon>Oligohymenophorea</taxon>
        <taxon>Peniculida</taxon>
        <taxon>Parameciidae</taxon>
        <taxon>Paramecium</taxon>
    </lineage>
</organism>
<dbReference type="Proteomes" id="UP000688137">
    <property type="component" value="Unassembled WGS sequence"/>
</dbReference>
<dbReference type="OMA" id="MAERNIY"/>
<proteinExistence type="predicted"/>
<protein>
    <submittedName>
        <fullName evidence="1">Uncharacterized protein</fullName>
    </submittedName>
</protein>
<gene>
    <name evidence="1" type="ORF">PPRIM_AZ9-3.1.T1470034</name>
</gene>
<dbReference type="EMBL" id="CAJJDM010000151">
    <property type="protein sequence ID" value="CAD8111295.1"/>
    <property type="molecule type" value="Genomic_DNA"/>
</dbReference>
<name>A0A8S1Q804_PARPR</name>
<evidence type="ECO:0000313" key="2">
    <source>
        <dbReference type="Proteomes" id="UP000688137"/>
    </source>
</evidence>
<accession>A0A8S1Q804</accession>
<sequence length="79" mass="9212">MAERNISQNSIESDKLKFDINTRSSQEVRKEYGSIRPYNYNCQLDQYNVKLCGVVFDAIGQPDFFLKNDNLETKIDTLE</sequence>
<comment type="caution">
    <text evidence="1">The sequence shown here is derived from an EMBL/GenBank/DDBJ whole genome shotgun (WGS) entry which is preliminary data.</text>
</comment>
<evidence type="ECO:0000313" key="1">
    <source>
        <dbReference type="EMBL" id="CAD8111295.1"/>
    </source>
</evidence>